<name>A0A1U6IM71_9SPHN</name>
<dbReference type="GO" id="GO:0006351">
    <property type="term" value="P:DNA-templated transcription"/>
    <property type="evidence" value="ECO:0007669"/>
    <property type="project" value="TreeGrafter"/>
</dbReference>
<dbReference type="PANTHER" id="PTHR30537:SF5">
    <property type="entry name" value="HTH-TYPE TRANSCRIPTIONAL ACTIVATOR TTDR-RELATED"/>
    <property type="match status" value="1"/>
</dbReference>
<dbReference type="SUPFAM" id="SSF53850">
    <property type="entry name" value="Periplasmic binding protein-like II"/>
    <property type="match status" value="1"/>
</dbReference>
<comment type="similarity">
    <text evidence="1">Belongs to the LysR transcriptional regulatory family.</text>
</comment>
<organism evidence="6 7">
    <name type="scientific">Novosphingobium mathurense</name>
    <dbReference type="NCBI Taxonomy" id="428990"/>
    <lineage>
        <taxon>Bacteria</taxon>
        <taxon>Pseudomonadati</taxon>
        <taxon>Pseudomonadota</taxon>
        <taxon>Alphaproteobacteria</taxon>
        <taxon>Sphingomonadales</taxon>
        <taxon>Sphingomonadaceae</taxon>
        <taxon>Novosphingobium</taxon>
    </lineage>
</organism>
<keyword evidence="2" id="KW-0805">Transcription regulation</keyword>
<dbReference type="Gene3D" id="1.10.10.10">
    <property type="entry name" value="Winged helix-like DNA-binding domain superfamily/Winged helix DNA-binding domain"/>
    <property type="match status" value="1"/>
</dbReference>
<keyword evidence="3 6" id="KW-0238">DNA-binding</keyword>
<evidence type="ECO:0000313" key="6">
    <source>
        <dbReference type="EMBL" id="SLK09077.1"/>
    </source>
</evidence>
<gene>
    <name evidence="6" type="ORF">SAMN06295987_10982</name>
</gene>
<evidence type="ECO:0000256" key="3">
    <source>
        <dbReference type="ARBA" id="ARBA00023125"/>
    </source>
</evidence>
<dbReference type="InterPro" id="IPR036390">
    <property type="entry name" value="WH_DNA-bd_sf"/>
</dbReference>
<evidence type="ECO:0000256" key="2">
    <source>
        <dbReference type="ARBA" id="ARBA00023015"/>
    </source>
</evidence>
<evidence type="ECO:0000256" key="4">
    <source>
        <dbReference type="ARBA" id="ARBA00023163"/>
    </source>
</evidence>
<dbReference type="GO" id="GO:0043565">
    <property type="term" value="F:sequence-specific DNA binding"/>
    <property type="evidence" value="ECO:0007669"/>
    <property type="project" value="TreeGrafter"/>
</dbReference>
<dbReference type="PANTHER" id="PTHR30537">
    <property type="entry name" value="HTH-TYPE TRANSCRIPTIONAL REGULATOR"/>
    <property type="match status" value="1"/>
</dbReference>
<dbReference type="STRING" id="428990.SAMN06295987_10982"/>
<proteinExistence type="inferred from homology"/>
<feature type="domain" description="HTH lysR-type" evidence="5">
    <location>
        <begin position="1"/>
        <end position="60"/>
    </location>
</feature>
<dbReference type="GO" id="GO:0003700">
    <property type="term" value="F:DNA-binding transcription factor activity"/>
    <property type="evidence" value="ECO:0007669"/>
    <property type="project" value="InterPro"/>
</dbReference>
<evidence type="ECO:0000259" key="5">
    <source>
        <dbReference type="PROSITE" id="PS50931"/>
    </source>
</evidence>
<dbReference type="InterPro" id="IPR005119">
    <property type="entry name" value="LysR_subst-bd"/>
</dbReference>
<dbReference type="Pfam" id="PF03466">
    <property type="entry name" value="LysR_substrate"/>
    <property type="match status" value="1"/>
</dbReference>
<accession>A0A1U6IM71</accession>
<dbReference type="InterPro" id="IPR058163">
    <property type="entry name" value="LysR-type_TF_proteobact-type"/>
</dbReference>
<keyword evidence="7" id="KW-1185">Reference proteome</keyword>
<sequence length="301" mass="32762">MRWRIDDLFALCAVVETGGVTAAALKLDCPKSTVSKALSRLEADLGLRLIERTSRRLRVTPEGEAFFARASAILELAEEADAMMLGMRSAPAGRVSLALPTAFSREIFAPRLAEFAEAYPEIELDLIVSPGASGVREDCDLAVVVGPQPDSALMQKVLLGGRLLWVASPEYALRHRLDSTPPDDFSEVRIYETRFVGSSLALDVSGKPRHLHLSARGMSVNDPLTVREAVRGGLGVSFLPERYCETALAAGDLVEVWQEVRFSEGAARVAVVFPGTRLLSPRFRAVITFLEEICRRPGATP</sequence>
<reference evidence="7" key="1">
    <citation type="submission" date="2017-02" db="EMBL/GenBank/DDBJ databases">
        <authorList>
            <person name="Varghese N."/>
            <person name="Submissions S."/>
        </authorList>
    </citation>
    <scope>NUCLEOTIDE SEQUENCE [LARGE SCALE GENOMIC DNA]</scope>
    <source>
        <strain evidence="7">SM117</strain>
    </source>
</reference>
<dbReference type="PROSITE" id="PS50931">
    <property type="entry name" value="HTH_LYSR"/>
    <property type="match status" value="1"/>
</dbReference>
<dbReference type="FunFam" id="1.10.10.10:FF:000001">
    <property type="entry name" value="LysR family transcriptional regulator"/>
    <property type="match status" value="1"/>
</dbReference>
<dbReference type="AlphaFoldDB" id="A0A1U6IM71"/>
<protein>
    <submittedName>
        <fullName evidence="6">DNA-binding transcriptional regulator, LysR family</fullName>
    </submittedName>
</protein>
<dbReference type="InterPro" id="IPR036388">
    <property type="entry name" value="WH-like_DNA-bd_sf"/>
</dbReference>
<dbReference type="InterPro" id="IPR000847">
    <property type="entry name" value="LysR_HTH_N"/>
</dbReference>
<keyword evidence="4" id="KW-0804">Transcription</keyword>
<dbReference type="Pfam" id="PF00126">
    <property type="entry name" value="HTH_1"/>
    <property type="match status" value="1"/>
</dbReference>
<dbReference type="EMBL" id="FVZE01000009">
    <property type="protein sequence ID" value="SLK09077.1"/>
    <property type="molecule type" value="Genomic_DNA"/>
</dbReference>
<evidence type="ECO:0000256" key="1">
    <source>
        <dbReference type="ARBA" id="ARBA00009437"/>
    </source>
</evidence>
<dbReference type="SUPFAM" id="SSF46785">
    <property type="entry name" value="Winged helix' DNA-binding domain"/>
    <property type="match status" value="1"/>
</dbReference>
<dbReference type="Gene3D" id="3.40.190.290">
    <property type="match status" value="1"/>
</dbReference>
<evidence type="ECO:0000313" key="7">
    <source>
        <dbReference type="Proteomes" id="UP000190989"/>
    </source>
</evidence>
<dbReference type="Proteomes" id="UP000190989">
    <property type="component" value="Unassembled WGS sequence"/>
</dbReference>